<dbReference type="AlphaFoldDB" id="A0A0N1HB12"/>
<feature type="region of interest" description="Disordered" evidence="1">
    <location>
        <begin position="84"/>
        <end position="104"/>
    </location>
</feature>
<dbReference type="OrthoDB" id="5338512at2759"/>
<dbReference type="STRING" id="1664694.A0A0N1HB12"/>
<reference evidence="2 3" key="1">
    <citation type="submission" date="2015-06" db="EMBL/GenBank/DDBJ databases">
        <title>Draft genome of the ant-associated black yeast Phialophora attae CBS 131958.</title>
        <authorList>
            <person name="Moreno L.F."/>
            <person name="Stielow B.J."/>
            <person name="de Hoog S."/>
            <person name="Vicente V.A."/>
            <person name="Weiss V.A."/>
            <person name="de Vries M."/>
            <person name="Cruz L.M."/>
            <person name="Souza E.M."/>
        </authorList>
    </citation>
    <scope>NUCLEOTIDE SEQUENCE [LARGE SCALE GENOMIC DNA]</scope>
    <source>
        <strain evidence="2 3">CBS 131958</strain>
    </source>
</reference>
<gene>
    <name evidence="2" type="ORF">AB675_326</name>
</gene>
<evidence type="ECO:0000313" key="3">
    <source>
        <dbReference type="Proteomes" id="UP000038010"/>
    </source>
</evidence>
<accession>A0A0N1HB12</accession>
<dbReference type="RefSeq" id="XP_018005476.1">
    <property type="nucleotide sequence ID" value="XM_018143304.1"/>
</dbReference>
<proteinExistence type="predicted"/>
<evidence type="ECO:0000256" key="1">
    <source>
        <dbReference type="SAM" id="MobiDB-lite"/>
    </source>
</evidence>
<dbReference type="GeneID" id="28735173"/>
<evidence type="ECO:0000313" key="2">
    <source>
        <dbReference type="EMBL" id="KPI45513.1"/>
    </source>
</evidence>
<dbReference type="EMBL" id="LFJN01000001">
    <property type="protein sequence ID" value="KPI45513.1"/>
    <property type="molecule type" value="Genomic_DNA"/>
</dbReference>
<comment type="caution">
    <text evidence="2">The sequence shown here is derived from an EMBL/GenBank/DDBJ whole genome shotgun (WGS) entry which is preliminary data.</text>
</comment>
<protein>
    <submittedName>
        <fullName evidence="2">Uncharacterized protein</fullName>
    </submittedName>
</protein>
<keyword evidence="3" id="KW-1185">Reference proteome</keyword>
<organism evidence="2 3">
    <name type="scientific">Cyphellophora attinorum</name>
    <dbReference type="NCBI Taxonomy" id="1664694"/>
    <lineage>
        <taxon>Eukaryota</taxon>
        <taxon>Fungi</taxon>
        <taxon>Dikarya</taxon>
        <taxon>Ascomycota</taxon>
        <taxon>Pezizomycotina</taxon>
        <taxon>Eurotiomycetes</taxon>
        <taxon>Chaetothyriomycetidae</taxon>
        <taxon>Chaetothyriales</taxon>
        <taxon>Cyphellophoraceae</taxon>
        <taxon>Cyphellophora</taxon>
    </lineage>
</organism>
<dbReference type="Proteomes" id="UP000038010">
    <property type="component" value="Unassembled WGS sequence"/>
</dbReference>
<name>A0A0N1HB12_9EURO</name>
<sequence>MPRCDCSTIRTVECDAKKQDPSKNPDTEVFTTKTDADLPNCGTTCCPFGYTCSQKSDGNNEGACTIQKDRAKFLDFISTSTAKGTATATNSPAKATPTPDSDDKPNPFPASVFLAGFAPGLFVGALIVVGWMISTGRIKSGSGSAQSTPRTEKRPMISEPINARGGRSDFNRVPDSVFNSKENGPNNWKMPTPPEPHGGAVRPITPATPTPVADKDRTATMESIRIYSPPNFGQHPSATVSPLRTNLPANDRQLTSPFVSPLRLMLSRATTIQRPQSLRRGRQDLQAPSTTSLVGLVSLFLN</sequence>
<dbReference type="VEuPathDB" id="FungiDB:AB675_326"/>